<dbReference type="Proteomes" id="UP000682782">
    <property type="component" value="Chromosome"/>
</dbReference>
<proteinExistence type="predicted"/>
<keyword evidence="2" id="KW-1185">Reference proteome</keyword>
<dbReference type="EMBL" id="CP068393">
    <property type="protein sequence ID" value="QUC66978.1"/>
    <property type="molecule type" value="Genomic_DNA"/>
</dbReference>
<reference evidence="1" key="1">
    <citation type="submission" date="2021-01" db="EMBL/GenBank/DDBJ databases">
        <title>Complete genome sequence of Clostridiales bacterium R-7.</title>
        <authorList>
            <person name="Mahoney-Kurpe S.C."/>
            <person name="Palevich N."/>
            <person name="Koike S."/>
            <person name="Moon C.D."/>
            <person name="Attwood G.T."/>
        </authorList>
    </citation>
    <scope>NUCLEOTIDE SEQUENCE</scope>
    <source>
        <strain evidence="1">R-7</strain>
    </source>
</reference>
<evidence type="ECO:0000313" key="1">
    <source>
        <dbReference type="EMBL" id="QUC66978.1"/>
    </source>
</evidence>
<evidence type="ECO:0000313" key="2">
    <source>
        <dbReference type="Proteomes" id="UP000682782"/>
    </source>
</evidence>
<protein>
    <submittedName>
        <fullName evidence="1">Uncharacterized protein</fullName>
    </submittedName>
</protein>
<sequence>MIKWLRNHFDREMIRPLIYKVFTRGILALFAAQLAHFFLPAGGTLSSFSNLSLLLGFIFALSAVLAWLRMDGMKIPHAKLPRMKRKDPPFLTGDLADHIDDDIVTFDELDQEEQNACVLLADLILTVICFTLAAIV</sequence>
<name>A0AC61N727_9FIRM</name>
<accession>A0AC61N727</accession>
<organism evidence="1 2">
    <name type="scientific">Aristaeella hokkaidonensis</name>
    <dbReference type="NCBI Taxonomy" id="3046382"/>
    <lineage>
        <taxon>Bacteria</taxon>
        <taxon>Bacillati</taxon>
        <taxon>Bacillota</taxon>
        <taxon>Clostridia</taxon>
        <taxon>Eubacteriales</taxon>
        <taxon>Aristaeellaceae</taxon>
        <taxon>Aristaeella</taxon>
    </lineage>
</organism>
<gene>
    <name evidence="1" type="ORF">JYE49_14265</name>
</gene>